<dbReference type="AlphaFoldDB" id="A0A1R0KT51"/>
<name>A0A1R0KT51_9PSEU</name>
<evidence type="ECO:0008006" key="3">
    <source>
        <dbReference type="Google" id="ProtNLM"/>
    </source>
</evidence>
<sequence>MRAHIAGAASLMRPVLDLPAGGLEVCTVSVLRLDRASSTPAAAVYVTWGPRGDCRYVGSVRRLQDATAVRTRVREHLRRRPERRANWAAVTVLPVFTATSLEMLRRCEGWVALALGPIEGTAHPVIDMENPVAGLAM</sequence>
<proteinExistence type="predicted"/>
<comment type="caution">
    <text evidence="1">The sequence shown here is derived from an EMBL/GenBank/DDBJ whole genome shotgun (WGS) entry which is preliminary data.</text>
</comment>
<keyword evidence="2" id="KW-1185">Reference proteome</keyword>
<dbReference type="Proteomes" id="UP000187486">
    <property type="component" value="Unassembled WGS sequence"/>
</dbReference>
<dbReference type="EMBL" id="MQUQ01000009">
    <property type="protein sequence ID" value="OLZ51135.1"/>
    <property type="molecule type" value="Genomic_DNA"/>
</dbReference>
<reference evidence="1 2" key="1">
    <citation type="submission" date="2016-01" db="EMBL/GenBank/DDBJ databases">
        <title>Amycolatopsis coloradensis genome sequencing and assembly.</title>
        <authorList>
            <person name="Mayilraj S."/>
        </authorList>
    </citation>
    <scope>NUCLEOTIDE SEQUENCE [LARGE SCALE GENOMIC DNA]</scope>
    <source>
        <strain evidence="1 2">DSM 44225</strain>
    </source>
</reference>
<evidence type="ECO:0000313" key="2">
    <source>
        <dbReference type="Proteomes" id="UP000187486"/>
    </source>
</evidence>
<protein>
    <recommendedName>
        <fullName evidence="3">GIY-YIG domain-containing protein</fullName>
    </recommendedName>
</protein>
<organism evidence="1 2">
    <name type="scientific">Amycolatopsis coloradensis</name>
    <dbReference type="NCBI Taxonomy" id="76021"/>
    <lineage>
        <taxon>Bacteria</taxon>
        <taxon>Bacillati</taxon>
        <taxon>Actinomycetota</taxon>
        <taxon>Actinomycetes</taxon>
        <taxon>Pseudonocardiales</taxon>
        <taxon>Pseudonocardiaceae</taxon>
        <taxon>Amycolatopsis</taxon>
    </lineage>
</organism>
<evidence type="ECO:0000313" key="1">
    <source>
        <dbReference type="EMBL" id="OLZ51135.1"/>
    </source>
</evidence>
<accession>A0A1R0KT51</accession>
<gene>
    <name evidence="1" type="ORF">BS329_18005</name>
</gene>